<dbReference type="FunFam" id="3.40.50.300:FF:000006">
    <property type="entry name" value="DNA-binding transcriptional regulator NtrC"/>
    <property type="match status" value="1"/>
</dbReference>
<evidence type="ECO:0000256" key="4">
    <source>
        <dbReference type="ARBA" id="ARBA00023012"/>
    </source>
</evidence>
<dbReference type="EMBL" id="QKRX01000001">
    <property type="protein sequence ID" value="RAU19784.1"/>
    <property type="molecule type" value="Genomic_DNA"/>
</dbReference>
<dbReference type="InterPro" id="IPR011006">
    <property type="entry name" value="CheY-like_superfamily"/>
</dbReference>
<evidence type="ECO:0000313" key="10">
    <source>
        <dbReference type="EMBL" id="RAU19784.1"/>
    </source>
</evidence>
<dbReference type="GO" id="GO:0005524">
    <property type="term" value="F:ATP binding"/>
    <property type="evidence" value="ECO:0007669"/>
    <property type="project" value="UniProtKB-KW"/>
</dbReference>
<dbReference type="Pfam" id="PF25601">
    <property type="entry name" value="AAA_lid_14"/>
    <property type="match status" value="1"/>
</dbReference>
<dbReference type="InterPro" id="IPR027417">
    <property type="entry name" value="P-loop_NTPase"/>
</dbReference>
<accession>A0A364NRW0</accession>
<keyword evidence="1 7" id="KW-0597">Phosphoprotein</keyword>
<dbReference type="PROSITE" id="PS50110">
    <property type="entry name" value="RESPONSE_REGULATORY"/>
    <property type="match status" value="1"/>
</dbReference>
<dbReference type="InterPro" id="IPR009057">
    <property type="entry name" value="Homeodomain-like_sf"/>
</dbReference>
<dbReference type="InterPro" id="IPR025943">
    <property type="entry name" value="Sigma_54_int_dom_ATP-bd_2"/>
</dbReference>
<dbReference type="Gene3D" id="3.40.50.300">
    <property type="entry name" value="P-loop containing nucleotide triphosphate hydrolases"/>
    <property type="match status" value="1"/>
</dbReference>
<dbReference type="PANTHER" id="PTHR32071">
    <property type="entry name" value="TRANSCRIPTIONAL REGULATORY PROTEIN"/>
    <property type="match status" value="1"/>
</dbReference>
<keyword evidence="11" id="KW-1185">Reference proteome</keyword>
<keyword evidence="4" id="KW-0902">Two-component regulatory system</keyword>
<dbReference type="Proteomes" id="UP000250744">
    <property type="component" value="Unassembled WGS sequence"/>
</dbReference>
<dbReference type="SUPFAM" id="SSF52540">
    <property type="entry name" value="P-loop containing nucleoside triphosphate hydrolases"/>
    <property type="match status" value="1"/>
</dbReference>
<dbReference type="InterPro" id="IPR058031">
    <property type="entry name" value="AAA_lid_NorR"/>
</dbReference>
<dbReference type="PROSITE" id="PS00675">
    <property type="entry name" value="SIGMA54_INTERACT_1"/>
    <property type="match status" value="1"/>
</dbReference>
<dbReference type="PROSITE" id="PS50045">
    <property type="entry name" value="SIGMA54_INTERACT_4"/>
    <property type="match status" value="1"/>
</dbReference>
<dbReference type="Pfam" id="PF00072">
    <property type="entry name" value="Response_reg"/>
    <property type="match status" value="1"/>
</dbReference>
<evidence type="ECO:0000256" key="2">
    <source>
        <dbReference type="ARBA" id="ARBA00022741"/>
    </source>
</evidence>
<organism evidence="10 11">
    <name type="scientific">Nitrincola tibetensis</name>
    <dbReference type="NCBI Taxonomy" id="2219697"/>
    <lineage>
        <taxon>Bacteria</taxon>
        <taxon>Pseudomonadati</taxon>
        <taxon>Pseudomonadota</taxon>
        <taxon>Gammaproteobacteria</taxon>
        <taxon>Oceanospirillales</taxon>
        <taxon>Oceanospirillaceae</taxon>
        <taxon>Nitrincola</taxon>
    </lineage>
</organism>
<evidence type="ECO:0000256" key="1">
    <source>
        <dbReference type="ARBA" id="ARBA00022553"/>
    </source>
</evidence>
<dbReference type="InterPro" id="IPR002078">
    <property type="entry name" value="Sigma_54_int"/>
</dbReference>
<comment type="caution">
    <text evidence="10">The sequence shown here is derived from an EMBL/GenBank/DDBJ whole genome shotgun (WGS) entry which is preliminary data.</text>
</comment>
<protein>
    <submittedName>
        <fullName evidence="10">Sigma-54-dependent Fis family transcriptional regulator</fullName>
    </submittedName>
</protein>
<dbReference type="FunFam" id="3.40.50.2300:FF:000018">
    <property type="entry name" value="DNA-binding transcriptional regulator NtrC"/>
    <property type="match status" value="1"/>
</dbReference>
<sequence length="452" mass="50802">MTLDTLKIAMVDDDLAVLEATTQWLELSGLTVNAWSDPAKALLDIDDHYPGVVVSDIRMPSMDGLSFMDALHKKSPQLPVILITGQGDIPMAVDAMRRGAWDFIEKPFDPERLEEVIRRALMTRQLQLENASLKEQTEDSLARILMGNSGSIQQLRHQIRRLACTQTHVLIRGETGAGKEVVARCIHEASTRREKPFVAINCGALAKDLIESELFGHQKGAFTGAIEKREGKLELASGGTLFLDEIESMPMDAQIKLLRVIQEQQLERVGSNTLIQLDLRIVAATKVDLLELSAKGAFREDLYYRLAIAELSIPPLRDRKEDIMLLFRHFVRQTCDVHGIEFHEPDSAYVRNLLQNAWRGNVRELRNAAMRFALGLYHQDEVSQGEEGGLSDLVAAYERILISQSLVRHQGNIQAVMDELKLPRRTLNQKMLRHGLRRDELCSDDGSVSLSV</sequence>
<keyword evidence="3" id="KW-0067">ATP-binding</keyword>
<feature type="domain" description="Sigma-54 factor interaction" evidence="8">
    <location>
        <begin position="145"/>
        <end position="374"/>
    </location>
</feature>
<evidence type="ECO:0000259" key="9">
    <source>
        <dbReference type="PROSITE" id="PS50110"/>
    </source>
</evidence>
<dbReference type="OrthoDB" id="9804019at2"/>
<dbReference type="Gene3D" id="1.10.8.60">
    <property type="match status" value="1"/>
</dbReference>
<keyword evidence="2" id="KW-0547">Nucleotide-binding</keyword>
<feature type="domain" description="Response regulatory" evidence="9">
    <location>
        <begin position="7"/>
        <end position="121"/>
    </location>
</feature>
<evidence type="ECO:0000256" key="3">
    <source>
        <dbReference type="ARBA" id="ARBA00022840"/>
    </source>
</evidence>
<dbReference type="SUPFAM" id="SSF52172">
    <property type="entry name" value="CheY-like"/>
    <property type="match status" value="1"/>
</dbReference>
<reference evidence="10 11" key="1">
    <citation type="submission" date="2018-06" db="EMBL/GenBank/DDBJ databases">
        <title>Nitrincola tibetense sp. nov., isolated from Lake XuguoCo on Tibetan Plateau.</title>
        <authorList>
            <person name="Xing P."/>
        </authorList>
    </citation>
    <scope>NUCLEOTIDE SEQUENCE [LARGE SCALE GENOMIC DNA]</scope>
    <source>
        <strain evidence="11">xg18</strain>
    </source>
</reference>
<feature type="modified residue" description="4-aspartylphosphate" evidence="7">
    <location>
        <position position="56"/>
    </location>
</feature>
<dbReference type="InterPro" id="IPR001789">
    <property type="entry name" value="Sig_transdc_resp-reg_receiver"/>
</dbReference>
<dbReference type="SMART" id="SM00448">
    <property type="entry name" value="REC"/>
    <property type="match status" value="1"/>
</dbReference>
<dbReference type="AlphaFoldDB" id="A0A364NRW0"/>
<dbReference type="CDD" id="cd17549">
    <property type="entry name" value="REC_DctD-like"/>
    <property type="match status" value="1"/>
</dbReference>
<dbReference type="Gene3D" id="3.40.50.2300">
    <property type="match status" value="1"/>
</dbReference>
<proteinExistence type="predicted"/>
<dbReference type="SMART" id="SM00382">
    <property type="entry name" value="AAA"/>
    <property type="match status" value="1"/>
</dbReference>
<dbReference type="GO" id="GO:0000160">
    <property type="term" value="P:phosphorelay signal transduction system"/>
    <property type="evidence" value="ECO:0007669"/>
    <property type="project" value="UniProtKB-KW"/>
</dbReference>
<dbReference type="InterPro" id="IPR025662">
    <property type="entry name" value="Sigma_54_int_dom_ATP-bd_1"/>
</dbReference>
<dbReference type="CDD" id="cd00009">
    <property type="entry name" value="AAA"/>
    <property type="match status" value="1"/>
</dbReference>
<name>A0A364NRW0_9GAMM</name>
<evidence type="ECO:0000256" key="5">
    <source>
        <dbReference type="ARBA" id="ARBA00023015"/>
    </source>
</evidence>
<evidence type="ECO:0000256" key="6">
    <source>
        <dbReference type="ARBA" id="ARBA00023163"/>
    </source>
</evidence>
<keyword evidence="6" id="KW-0804">Transcription</keyword>
<evidence type="ECO:0000313" key="11">
    <source>
        <dbReference type="Proteomes" id="UP000250744"/>
    </source>
</evidence>
<gene>
    <name evidence="10" type="ORF">DN062_01500</name>
</gene>
<evidence type="ECO:0000259" key="8">
    <source>
        <dbReference type="PROSITE" id="PS50045"/>
    </source>
</evidence>
<dbReference type="GO" id="GO:0006355">
    <property type="term" value="P:regulation of DNA-templated transcription"/>
    <property type="evidence" value="ECO:0007669"/>
    <property type="project" value="InterPro"/>
</dbReference>
<evidence type="ECO:0000256" key="7">
    <source>
        <dbReference type="PROSITE-ProRule" id="PRU00169"/>
    </source>
</evidence>
<keyword evidence="5" id="KW-0805">Transcription regulation</keyword>
<dbReference type="Gene3D" id="1.10.10.60">
    <property type="entry name" value="Homeodomain-like"/>
    <property type="match status" value="1"/>
</dbReference>
<dbReference type="Pfam" id="PF00158">
    <property type="entry name" value="Sigma54_activat"/>
    <property type="match status" value="1"/>
</dbReference>
<dbReference type="PANTHER" id="PTHR32071:SF57">
    <property type="entry name" value="C4-DICARBOXYLATE TRANSPORT TRANSCRIPTIONAL REGULATORY PROTEIN DCTD"/>
    <property type="match status" value="1"/>
</dbReference>
<dbReference type="RefSeq" id="WP_112156873.1">
    <property type="nucleotide sequence ID" value="NZ_QKRX01000001.1"/>
</dbReference>
<dbReference type="InterPro" id="IPR003593">
    <property type="entry name" value="AAA+_ATPase"/>
</dbReference>
<dbReference type="SUPFAM" id="SSF46689">
    <property type="entry name" value="Homeodomain-like"/>
    <property type="match status" value="1"/>
</dbReference>
<dbReference type="PROSITE" id="PS00676">
    <property type="entry name" value="SIGMA54_INTERACT_2"/>
    <property type="match status" value="1"/>
</dbReference>